<dbReference type="RefSeq" id="WP_168057336.1">
    <property type="nucleotide sequence ID" value="NZ_JAAOZT010000018.1"/>
</dbReference>
<accession>A0A840S144</accession>
<evidence type="ECO:0000313" key="2">
    <source>
        <dbReference type="EMBL" id="MBB5202431.1"/>
    </source>
</evidence>
<name>A0A840S144_9BURK</name>
<proteinExistence type="predicted"/>
<comment type="caution">
    <text evidence="2">The sequence shown here is derived from an EMBL/GenBank/DDBJ whole genome shotgun (WGS) entry which is preliminary data.</text>
</comment>
<dbReference type="Proteomes" id="UP000571084">
    <property type="component" value="Unassembled WGS sequence"/>
</dbReference>
<dbReference type="PANTHER" id="PTHR40606:SF1">
    <property type="entry name" value="UPF0339 PROTEIN YEGP"/>
    <property type="match status" value="1"/>
</dbReference>
<feature type="domain" description="DUF1508" evidence="1">
    <location>
        <begin position="11"/>
        <end position="56"/>
    </location>
</feature>
<dbReference type="InterPro" id="IPR051141">
    <property type="entry name" value="UPF0339_domain"/>
</dbReference>
<gene>
    <name evidence="2" type="ORF">HNR39_004295</name>
</gene>
<evidence type="ECO:0000259" key="1">
    <source>
        <dbReference type="Pfam" id="PF07411"/>
    </source>
</evidence>
<sequence>MPASYTLKRDGDGQFYFVLYAANGEVVLTSETYAAKASAENGIASVRTNSSHDDRYSRNQAANGKFYFNLKAANHQVIGHSLMFSTTVARDVAIATVKKNGPTNSVVNET</sequence>
<evidence type="ECO:0000313" key="3">
    <source>
        <dbReference type="Proteomes" id="UP000571084"/>
    </source>
</evidence>
<keyword evidence="3" id="KW-1185">Reference proteome</keyword>
<dbReference type="InterPro" id="IPR010879">
    <property type="entry name" value="DUF1508"/>
</dbReference>
<feature type="domain" description="DUF1508" evidence="1">
    <location>
        <begin position="62"/>
        <end position="107"/>
    </location>
</feature>
<reference evidence="2 3" key="1">
    <citation type="submission" date="2020-08" db="EMBL/GenBank/DDBJ databases">
        <title>Genomic Encyclopedia of Type Strains, Phase IV (KMG-IV): sequencing the most valuable type-strain genomes for metagenomic binning, comparative biology and taxonomic classification.</title>
        <authorList>
            <person name="Goeker M."/>
        </authorList>
    </citation>
    <scope>NUCLEOTIDE SEQUENCE [LARGE SCALE GENOMIC DNA]</scope>
    <source>
        <strain evidence="2 3">DSM 23240</strain>
    </source>
</reference>
<dbReference type="Pfam" id="PF07411">
    <property type="entry name" value="DUF1508"/>
    <property type="match status" value="2"/>
</dbReference>
<dbReference type="AlphaFoldDB" id="A0A840S144"/>
<dbReference type="InterPro" id="IPR036913">
    <property type="entry name" value="YegP-like_sf"/>
</dbReference>
<protein>
    <recommendedName>
        <fullName evidence="1">DUF1508 domain-containing protein</fullName>
    </recommendedName>
</protein>
<dbReference type="EMBL" id="JACHHQ010000015">
    <property type="protein sequence ID" value="MBB5202431.1"/>
    <property type="molecule type" value="Genomic_DNA"/>
</dbReference>
<dbReference type="PANTHER" id="PTHR40606">
    <property type="match status" value="1"/>
</dbReference>
<dbReference type="SUPFAM" id="SSF160113">
    <property type="entry name" value="YegP-like"/>
    <property type="match status" value="2"/>
</dbReference>
<dbReference type="Gene3D" id="2.30.29.80">
    <property type="match status" value="1"/>
</dbReference>
<organism evidence="2 3">
    <name type="scientific">Glaciimonas immobilis</name>
    <dbReference type="NCBI Taxonomy" id="728004"/>
    <lineage>
        <taxon>Bacteria</taxon>
        <taxon>Pseudomonadati</taxon>
        <taxon>Pseudomonadota</taxon>
        <taxon>Betaproteobacteria</taxon>
        <taxon>Burkholderiales</taxon>
        <taxon>Oxalobacteraceae</taxon>
        <taxon>Glaciimonas</taxon>
    </lineage>
</organism>